<name>A0A7I8D6Q7_9FIRM</name>
<protein>
    <submittedName>
        <fullName evidence="5">Stage V sporulation protein D</fullName>
    </submittedName>
</protein>
<proteinExistence type="inferred from homology"/>
<dbReference type="Gene3D" id="3.40.710.10">
    <property type="entry name" value="DD-peptidase/beta-lactamase superfamily"/>
    <property type="match status" value="1"/>
</dbReference>
<dbReference type="EMBL" id="AP023321">
    <property type="protein sequence ID" value="BCI60903.1"/>
    <property type="molecule type" value="Genomic_DNA"/>
</dbReference>
<accession>A0A7I8D6Q7</accession>
<dbReference type="SMART" id="SM00740">
    <property type="entry name" value="PASTA"/>
    <property type="match status" value="2"/>
</dbReference>
<keyword evidence="3" id="KW-0472">Membrane</keyword>
<dbReference type="Proteomes" id="UP000593890">
    <property type="component" value="Chromosome"/>
</dbReference>
<feature type="domain" description="PASTA" evidence="4">
    <location>
        <begin position="673"/>
        <end position="738"/>
    </location>
</feature>
<dbReference type="Pfam" id="PF03717">
    <property type="entry name" value="PBP_dimer"/>
    <property type="match status" value="1"/>
</dbReference>
<dbReference type="CDD" id="cd06575">
    <property type="entry name" value="PASTA_Pbp2x-like_2"/>
    <property type="match status" value="1"/>
</dbReference>
<sequence>MAKGPSKRMVTRMKILMVCLVFVFTGALLGQLASLQLVNSEEYQNKAIAQQLRTTTINPKRGTIYDSNMKVLAQSATVWTVALAPANIKDDAQLQTIAEGLSSILDVDQETIIEKGQNKKSYYEIVKRKVEKPQYDAITQFLDDNDIKAGVDMYEDSKRYYPYNDEASSVIGFTGTDNDGLYGLESMYDEYLQGVPGKVVSAKNAYNTDMPFEYETLIEPQDGNGLVLSIDERIQAILERHLEVAAKENNVTNRAAGIVMDVQTGEILAMATHSDFDLNSPMEIFDADVANEIASLTGDEQAEAKKQAQFDQWRNKPVSDTYEPGSVFKVITAAMALEEKKVSVDDTFNCPGYYVVGGRRISCARRTGHGTVTFKQGLEQSCNPTFMQVGERIGRNLFYQYFENFGFTEKTGIDLPGEATNAGLFHTEESLNSVELATSSFGQTFKVTPLQMITAISAVANGGYLLQPHVVRQILDSDDNIIQAIEPNVRRQVISTETSDLLRELMEGVIFEGGGKNAYLPGYRIAGKTGTSEKRDKVNESTGQKDLRIASFCGFAPADDPKVAVLIMLDEPHADNIFGGTIAAPVARDIFADVLPYLGVEPRYTAAELQQLDTDTPVLTDLSPADATAKAEQKGLKVRVVGSGDTVLKQMPSAGSTIPKSGTVVLYTDEDSEMEEVTVPNLVGLTVAQVNTEAANAGINVRFSGVGLESEDAVSTGQSIVAGEKVSAGTVIAVEFQHNVADDAPNTVADD</sequence>
<comment type="similarity">
    <text evidence="2">Belongs to the transpeptidase family.</text>
</comment>
<dbReference type="SUPFAM" id="SSF56601">
    <property type="entry name" value="beta-lactamase/transpeptidase-like"/>
    <property type="match status" value="1"/>
</dbReference>
<comment type="subcellular location">
    <subcellularLocation>
        <location evidence="1">Membrane</location>
    </subcellularLocation>
</comment>
<dbReference type="Pfam" id="PF03793">
    <property type="entry name" value="PASTA"/>
    <property type="match status" value="2"/>
</dbReference>
<dbReference type="RefSeq" id="WP_215532951.1">
    <property type="nucleotide sequence ID" value="NZ_AP023321.1"/>
</dbReference>
<evidence type="ECO:0000256" key="3">
    <source>
        <dbReference type="ARBA" id="ARBA00023136"/>
    </source>
</evidence>
<dbReference type="InterPro" id="IPR036138">
    <property type="entry name" value="PBP_dimer_sf"/>
</dbReference>
<dbReference type="Pfam" id="PF00905">
    <property type="entry name" value="Transpeptidase"/>
    <property type="match status" value="1"/>
</dbReference>
<evidence type="ECO:0000313" key="6">
    <source>
        <dbReference type="Proteomes" id="UP000593890"/>
    </source>
</evidence>
<dbReference type="InterPro" id="IPR050515">
    <property type="entry name" value="Beta-lactam/transpept"/>
</dbReference>
<dbReference type="InterPro" id="IPR012338">
    <property type="entry name" value="Beta-lactam/transpept-like"/>
</dbReference>
<evidence type="ECO:0000259" key="4">
    <source>
        <dbReference type="PROSITE" id="PS51178"/>
    </source>
</evidence>
<dbReference type="SUPFAM" id="SSF56519">
    <property type="entry name" value="Penicillin binding protein dimerisation domain"/>
    <property type="match status" value="1"/>
</dbReference>
<dbReference type="PANTHER" id="PTHR30627">
    <property type="entry name" value="PEPTIDOGLYCAN D,D-TRANSPEPTIDASE"/>
    <property type="match status" value="1"/>
</dbReference>
<dbReference type="KEGG" id="sman:C12CBH8_15420"/>
<evidence type="ECO:0000256" key="1">
    <source>
        <dbReference type="ARBA" id="ARBA00004370"/>
    </source>
</evidence>
<evidence type="ECO:0000256" key="2">
    <source>
        <dbReference type="ARBA" id="ARBA00007171"/>
    </source>
</evidence>
<feature type="domain" description="PASTA" evidence="4">
    <location>
        <begin position="613"/>
        <end position="670"/>
    </location>
</feature>
<dbReference type="Gene3D" id="3.90.1310.10">
    <property type="entry name" value="Penicillin-binding protein 2a (Domain 2)"/>
    <property type="match status" value="1"/>
</dbReference>
<dbReference type="InterPro" id="IPR005311">
    <property type="entry name" value="PBP_dimer"/>
</dbReference>
<keyword evidence="6" id="KW-1185">Reference proteome</keyword>
<dbReference type="GO" id="GO:0071555">
    <property type="term" value="P:cell wall organization"/>
    <property type="evidence" value="ECO:0007669"/>
    <property type="project" value="TreeGrafter"/>
</dbReference>
<dbReference type="PANTHER" id="PTHR30627:SF1">
    <property type="entry name" value="PEPTIDOGLYCAN D,D-TRANSPEPTIDASE FTSI"/>
    <property type="match status" value="1"/>
</dbReference>
<dbReference type="Gene3D" id="3.30.10.20">
    <property type="match status" value="2"/>
</dbReference>
<reference evidence="6" key="1">
    <citation type="submission" date="2020-07" db="EMBL/GenBank/DDBJ databases">
        <title>Complete genome sequencing of Clostridia bacterium strain 12CBH8.</title>
        <authorList>
            <person name="Sakamoto M."/>
            <person name="Murakami T."/>
            <person name="Mori H."/>
        </authorList>
    </citation>
    <scope>NUCLEOTIDE SEQUENCE [LARGE SCALE GENOMIC DNA]</scope>
    <source>
        <strain evidence="6">12CBH8</strain>
    </source>
</reference>
<dbReference type="GO" id="GO:0008658">
    <property type="term" value="F:penicillin binding"/>
    <property type="evidence" value="ECO:0007669"/>
    <property type="project" value="InterPro"/>
</dbReference>
<dbReference type="InterPro" id="IPR005543">
    <property type="entry name" value="PASTA_dom"/>
</dbReference>
<dbReference type="InterPro" id="IPR001460">
    <property type="entry name" value="PCN-bd_Tpept"/>
</dbReference>
<dbReference type="CDD" id="cd06576">
    <property type="entry name" value="PASTA_Pbp2x-like_1"/>
    <property type="match status" value="1"/>
</dbReference>
<organism evidence="5 6">
    <name type="scientific">Solibaculum mannosilyticum</name>
    <dbReference type="NCBI Taxonomy" id="2780922"/>
    <lineage>
        <taxon>Bacteria</taxon>
        <taxon>Bacillati</taxon>
        <taxon>Bacillota</taxon>
        <taxon>Clostridia</taxon>
        <taxon>Eubacteriales</taxon>
        <taxon>Oscillospiraceae</taxon>
        <taxon>Solibaculum</taxon>
    </lineage>
</organism>
<dbReference type="SUPFAM" id="SSF54184">
    <property type="entry name" value="Penicillin-binding protein 2x (pbp-2x), c-terminal domain"/>
    <property type="match status" value="2"/>
</dbReference>
<dbReference type="AlphaFoldDB" id="A0A7I8D6Q7"/>
<dbReference type="GO" id="GO:0005886">
    <property type="term" value="C:plasma membrane"/>
    <property type="evidence" value="ECO:0007669"/>
    <property type="project" value="TreeGrafter"/>
</dbReference>
<gene>
    <name evidence="5" type="ORF">C12CBH8_15420</name>
</gene>
<dbReference type="PROSITE" id="PS51178">
    <property type="entry name" value="PASTA"/>
    <property type="match status" value="2"/>
</dbReference>
<evidence type="ECO:0000313" key="5">
    <source>
        <dbReference type="EMBL" id="BCI60903.1"/>
    </source>
</evidence>